<accession>A0ABU0IXE0</accession>
<evidence type="ECO:0000313" key="3">
    <source>
        <dbReference type="Proteomes" id="UP001228905"/>
    </source>
</evidence>
<protein>
    <submittedName>
        <fullName evidence="2">Uncharacterized protein</fullName>
    </submittedName>
</protein>
<dbReference type="EMBL" id="JAUSVS010000013">
    <property type="protein sequence ID" value="MDQ0466677.1"/>
    <property type="molecule type" value="Genomic_DNA"/>
</dbReference>
<gene>
    <name evidence="2" type="ORF">QO010_004473</name>
</gene>
<reference evidence="2 3" key="1">
    <citation type="submission" date="2023-07" db="EMBL/GenBank/DDBJ databases">
        <title>Genomic Encyclopedia of Type Strains, Phase IV (KMG-IV): sequencing the most valuable type-strain genomes for metagenomic binning, comparative biology and taxonomic classification.</title>
        <authorList>
            <person name="Goeker M."/>
        </authorList>
    </citation>
    <scope>NUCLEOTIDE SEQUENCE [LARGE SCALE GENOMIC DNA]</scope>
    <source>
        <strain evidence="2 3">DSM 18695</strain>
    </source>
</reference>
<feature type="chain" id="PRO_5046666710" evidence="1">
    <location>
        <begin position="22"/>
        <end position="174"/>
    </location>
</feature>
<evidence type="ECO:0000313" key="2">
    <source>
        <dbReference type="EMBL" id="MDQ0466677.1"/>
    </source>
</evidence>
<proteinExistence type="predicted"/>
<evidence type="ECO:0000256" key="1">
    <source>
        <dbReference type="SAM" id="SignalP"/>
    </source>
</evidence>
<name>A0ABU0IXE0_9CAUL</name>
<organism evidence="2 3">
    <name type="scientific">Caulobacter ginsengisoli</name>
    <dbReference type="NCBI Taxonomy" id="400775"/>
    <lineage>
        <taxon>Bacteria</taxon>
        <taxon>Pseudomonadati</taxon>
        <taxon>Pseudomonadota</taxon>
        <taxon>Alphaproteobacteria</taxon>
        <taxon>Caulobacterales</taxon>
        <taxon>Caulobacteraceae</taxon>
        <taxon>Caulobacter</taxon>
    </lineage>
</organism>
<keyword evidence="1" id="KW-0732">Signal</keyword>
<sequence length="174" mass="18744">MNRRHAILSLAALSFAPAARAGTSVETLDPEIVRGLGVFERYGRTPPTGDSIIYLHGEAAHHSTIEFMTVAARDAAGRWTISTVGEERSGMLEIKPGKIMDKTGVLAAGDAEALDALLALPELYQEQDSMREPPGGGLMRMMEIHSPNGRLVIRWTNRLGGKAGEVAVLVLDRV</sequence>
<dbReference type="RefSeq" id="WP_307352812.1">
    <property type="nucleotide sequence ID" value="NZ_JAUSVS010000013.1"/>
</dbReference>
<keyword evidence="3" id="KW-1185">Reference proteome</keyword>
<comment type="caution">
    <text evidence="2">The sequence shown here is derived from an EMBL/GenBank/DDBJ whole genome shotgun (WGS) entry which is preliminary data.</text>
</comment>
<dbReference type="Proteomes" id="UP001228905">
    <property type="component" value="Unassembled WGS sequence"/>
</dbReference>
<feature type="signal peptide" evidence="1">
    <location>
        <begin position="1"/>
        <end position="21"/>
    </location>
</feature>